<organism evidence="6 7">
    <name type="scientific">Bonamia ostreae</name>
    <dbReference type="NCBI Taxonomy" id="126728"/>
    <lineage>
        <taxon>Eukaryota</taxon>
        <taxon>Sar</taxon>
        <taxon>Rhizaria</taxon>
        <taxon>Endomyxa</taxon>
        <taxon>Ascetosporea</taxon>
        <taxon>Haplosporida</taxon>
        <taxon>Bonamia</taxon>
    </lineage>
</organism>
<accession>A0ABV2APC7</accession>
<comment type="caution">
    <text evidence="6">The sequence shown here is derived from an EMBL/GenBank/DDBJ whole genome shotgun (WGS) entry which is preliminary data.</text>
</comment>
<comment type="similarity">
    <text evidence="1 4">Belongs to the tRNA nucleotidyltransferase/poly(A) polymerase family.</text>
</comment>
<evidence type="ECO:0000256" key="4">
    <source>
        <dbReference type="RuleBase" id="RU003953"/>
    </source>
</evidence>
<evidence type="ECO:0000256" key="3">
    <source>
        <dbReference type="ARBA" id="ARBA00022884"/>
    </source>
</evidence>
<keyword evidence="3 4" id="KW-0694">RNA-binding</keyword>
<name>A0ABV2APC7_9EUKA</name>
<dbReference type="Proteomes" id="UP001439008">
    <property type="component" value="Unassembled WGS sequence"/>
</dbReference>
<protein>
    <recommendedName>
        <fullName evidence="5">Poly A polymerase head domain-containing protein</fullName>
    </recommendedName>
</protein>
<reference evidence="6 7" key="1">
    <citation type="journal article" date="2024" name="BMC Biol.">
        <title>Comparative genomics of Ascetosporea gives new insight into the evolutionary basis for animal parasitism in Rhizaria.</title>
        <authorList>
            <person name="Hiltunen Thoren M."/>
            <person name="Onut-Brannstrom I."/>
            <person name="Alfjorden A."/>
            <person name="Peckova H."/>
            <person name="Swords F."/>
            <person name="Hooper C."/>
            <person name="Holzer A.S."/>
            <person name="Bass D."/>
            <person name="Burki F."/>
        </authorList>
    </citation>
    <scope>NUCLEOTIDE SEQUENCE [LARGE SCALE GENOMIC DNA]</scope>
    <source>
        <strain evidence="6">20-A016</strain>
    </source>
</reference>
<dbReference type="EMBL" id="JBDODL010001458">
    <property type="protein sequence ID" value="MES1921535.1"/>
    <property type="molecule type" value="Genomic_DNA"/>
</dbReference>
<dbReference type="InterPro" id="IPR002646">
    <property type="entry name" value="PolA_pol_head_dom"/>
</dbReference>
<sequence length="166" mass="18831">MQTPENMIKFIKRRSLIKLKDNSPIFRLCNGVRIKNVKINLTESEKKLVLLIRNTIDHFHLNSTARIAGGWVRDKLLGLNSDDIDINLDNLMGIDFVKKIENFSNLAEAKKLDLVKNKFGIGCIKSNPEKSKNLETATFCVFGISVDVNNLRTEIYGNESRVPTIV</sequence>
<dbReference type="PANTHER" id="PTHR13734:SF5">
    <property type="entry name" value="CCA TRNA NUCLEOTIDYLTRANSFERASE, MITOCHONDRIAL"/>
    <property type="match status" value="1"/>
</dbReference>
<evidence type="ECO:0000313" key="6">
    <source>
        <dbReference type="EMBL" id="MES1921535.1"/>
    </source>
</evidence>
<dbReference type="SUPFAM" id="SSF81301">
    <property type="entry name" value="Nucleotidyltransferase"/>
    <property type="match status" value="1"/>
</dbReference>
<dbReference type="InterPro" id="IPR043519">
    <property type="entry name" value="NT_sf"/>
</dbReference>
<keyword evidence="7" id="KW-1185">Reference proteome</keyword>
<evidence type="ECO:0000256" key="1">
    <source>
        <dbReference type="ARBA" id="ARBA00007265"/>
    </source>
</evidence>
<evidence type="ECO:0000313" key="7">
    <source>
        <dbReference type="Proteomes" id="UP001439008"/>
    </source>
</evidence>
<feature type="domain" description="Poly A polymerase head" evidence="5">
    <location>
        <begin position="65"/>
        <end position="156"/>
    </location>
</feature>
<dbReference type="PANTHER" id="PTHR13734">
    <property type="entry name" value="TRNA-NUCLEOTIDYLTRANSFERASE"/>
    <property type="match status" value="1"/>
</dbReference>
<evidence type="ECO:0000256" key="2">
    <source>
        <dbReference type="ARBA" id="ARBA00022679"/>
    </source>
</evidence>
<proteinExistence type="inferred from homology"/>
<keyword evidence="2 4" id="KW-0808">Transferase</keyword>
<gene>
    <name evidence="6" type="ORF">MHBO_003061</name>
</gene>
<dbReference type="Pfam" id="PF01743">
    <property type="entry name" value="PolyA_pol"/>
    <property type="match status" value="1"/>
</dbReference>
<dbReference type="Gene3D" id="3.30.460.10">
    <property type="entry name" value="Beta Polymerase, domain 2"/>
    <property type="match status" value="1"/>
</dbReference>
<evidence type="ECO:0000259" key="5">
    <source>
        <dbReference type="Pfam" id="PF01743"/>
    </source>
</evidence>